<dbReference type="EMBL" id="JAKOGG010000006">
    <property type="protein sequence ID" value="MCS4556970.1"/>
    <property type="molecule type" value="Genomic_DNA"/>
</dbReference>
<keyword evidence="15" id="KW-1185">Reference proteome</keyword>
<dbReference type="NCBIfam" id="TIGR02125">
    <property type="entry name" value="CytB-hydogenase"/>
    <property type="match status" value="1"/>
</dbReference>
<feature type="domain" description="Cytochrome b561 bacterial/Ni-hydrogenase" evidence="13">
    <location>
        <begin position="14"/>
        <end position="215"/>
    </location>
</feature>
<dbReference type="InterPro" id="IPR016174">
    <property type="entry name" value="Di-haem_cyt_TM"/>
</dbReference>
<evidence type="ECO:0000256" key="7">
    <source>
        <dbReference type="ARBA" id="ARBA00022723"/>
    </source>
</evidence>
<dbReference type="InterPro" id="IPR011577">
    <property type="entry name" value="Cyt_b561_bac/Ni-Hgenase"/>
</dbReference>
<keyword evidence="4" id="KW-1003">Cell membrane</keyword>
<evidence type="ECO:0000259" key="13">
    <source>
        <dbReference type="Pfam" id="PF01292"/>
    </source>
</evidence>
<keyword evidence="9 12" id="KW-1133">Transmembrane helix</keyword>
<evidence type="ECO:0000256" key="5">
    <source>
        <dbReference type="ARBA" id="ARBA00022617"/>
    </source>
</evidence>
<dbReference type="PRINTS" id="PR00161">
    <property type="entry name" value="NIHGNASECYTB"/>
</dbReference>
<dbReference type="PANTHER" id="PTHR30485">
    <property type="entry name" value="NI/FE-HYDROGENASE 1 B-TYPE CYTOCHROME SUBUNIT"/>
    <property type="match status" value="1"/>
</dbReference>
<keyword evidence="6 12" id="KW-0812">Transmembrane</keyword>
<evidence type="ECO:0000256" key="12">
    <source>
        <dbReference type="SAM" id="Phobius"/>
    </source>
</evidence>
<evidence type="ECO:0000313" key="14">
    <source>
        <dbReference type="EMBL" id="MCS4556970.1"/>
    </source>
</evidence>
<accession>A0ABT2FKW2</accession>
<dbReference type="RefSeq" id="WP_238896381.1">
    <property type="nucleotide sequence ID" value="NZ_JAKOGG010000006.1"/>
</dbReference>
<evidence type="ECO:0000256" key="6">
    <source>
        <dbReference type="ARBA" id="ARBA00022692"/>
    </source>
</evidence>
<name>A0ABT2FKW2_9GAMM</name>
<keyword evidence="10" id="KW-0408">Iron</keyword>
<evidence type="ECO:0000256" key="8">
    <source>
        <dbReference type="ARBA" id="ARBA00022982"/>
    </source>
</evidence>
<comment type="caution">
    <text evidence="14">The sequence shown here is derived from an EMBL/GenBank/DDBJ whole genome shotgun (WGS) entry which is preliminary data.</text>
</comment>
<comment type="similarity">
    <text evidence="2">Belongs to the HupC/HyaC/HydC family.</text>
</comment>
<evidence type="ECO:0000256" key="2">
    <source>
        <dbReference type="ARBA" id="ARBA00008622"/>
    </source>
</evidence>
<keyword evidence="3" id="KW-0813">Transport</keyword>
<evidence type="ECO:0000256" key="4">
    <source>
        <dbReference type="ARBA" id="ARBA00022475"/>
    </source>
</evidence>
<keyword evidence="7" id="KW-0479">Metal-binding</keyword>
<sequence length="223" mass="25660">MSKAGVSYQQVKIFGAAVRIFHWLRALSIVALVATGFYIAWPFVVGSASTDVLVQGWIRFSHLIFGFILCAVTLARAYLYFFSKNDIERRSLQDVLNYRSWIIQIKSYFWMGHLDHKGVYGPLQYMTYLMISVMAFLICISGLILYANIYHEGLGGALWGAASWCTELLGGLAQVRIWHHYITWVFIIFLVIHVYMAVWMGIRFKHNSVDSIVSGYDYHPEKH</sequence>
<comment type="subcellular location">
    <subcellularLocation>
        <location evidence="1">Cell membrane</location>
        <topology evidence="1">Multi-pass membrane protein</topology>
    </subcellularLocation>
</comment>
<dbReference type="Pfam" id="PF01292">
    <property type="entry name" value="Ni_hydr_CYTB"/>
    <property type="match status" value="1"/>
</dbReference>
<dbReference type="InterPro" id="IPR051542">
    <property type="entry name" value="Hydrogenase_cytochrome"/>
</dbReference>
<protein>
    <submittedName>
        <fullName evidence="14">Ni/Fe-hydrogenase, b-type cytochrome subunit</fullName>
    </submittedName>
</protein>
<reference evidence="15" key="1">
    <citation type="submission" date="2023-07" db="EMBL/GenBank/DDBJ databases">
        <title>Shewanella mangrovi sp. nov., an acetaldehyde- degrading bacterium isolated from mangrove sediment.</title>
        <authorList>
            <person name="Liu Y."/>
        </authorList>
    </citation>
    <scope>NUCLEOTIDE SEQUENCE [LARGE SCALE GENOMIC DNA]</scope>
    <source>
        <strain evidence="15">C32</strain>
    </source>
</reference>
<feature type="transmembrane region" description="Helical" evidence="12">
    <location>
        <begin position="181"/>
        <end position="202"/>
    </location>
</feature>
<feature type="transmembrane region" description="Helical" evidence="12">
    <location>
        <begin position="20"/>
        <end position="40"/>
    </location>
</feature>
<evidence type="ECO:0000313" key="15">
    <source>
        <dbReference type="Proteomes" id="UP001201549"/>
    </source>
</evidence>
<keyword evidence="11 12" id="KW-0472">Membrane</keyword>
<organism evidence="14 15">
    <name type="scientific">Shewanella electrica</name>
    <dbReference type="NCBI Taxonomy" id="515560"/>
    <lineage>
        <taxon>Bacteria</taxon>
        <taxon>Pseudomonadati</taxon>
        <taxon>Pseudomonadota</taxon>
        <taxon>Gammaproteobacteria</taxon>
        <taxon>Alteromonadales</taxon>
        <taxon>Shewanellaceae</taxon>
        <taxon>Shewanella</taxon>
    </lineage>
</organism>
<dbReference type="Proteomes" id="UP001201549">
    <property type="component" value="Unassembled WGS sequence"/>
</dbReference>
<dbReference type="SUPFAM" id="SSF81342">
    <property type="entry name" value="Transmembrane di-heme cytochromes"/>
    <property type="match status" value="1"/>
</dbReference>
<keyword evidence="8" id="KW-0249">Electron transport</keyword>
<evidence type="ECO:0000256" key="1">
    <source>
        <dbReference type="ARBA" id="ARBA00004651"/>
    </source>
</evidence>
<proteinExistence type="inferred from homology"/>
<evidence type="ECO:0000256" key="10">
    <source>
        <dbReference type="ARBA" id="ARBA00023004"/>
    </source>
</evidence>
<feature type="transmembrane region" description="Helical" evidence="12">
    <location>
        <begin position="125"/>
        <end position="149"/>
    </location>
</feature>
<evidence type="ECO:0000256" key="9">
    <source>
        <dbReference type="ARBA" id="ARBA00022989"/>
    </source>
</evidence>
<evidence type="ECO:0000256" key="3">
    <source>
        <dbReference type="ARBA" id="ARBA00022448"/>
    </source>
</evidence>
<gene>
    <name evidence="14" type="primary">cybH</name>
    <name evidence="14" type="ORF">L9G74_10995</name>
</gene>
<dbReference type="PANTHER" id="PTHR30485:SF0">
    <property type="entry name" value="NI_FE-HYDROGENASE 1 B-TYPE CYTOCHROME SUBUNIT-RELATED"/>
    <property type="match status" value="1"/>
</dbReference>
<dbReference type="InterPro" id="IPR000516">
    <property type="entry name" value="Ni-dep_Hydgase_cyt-B"/>
</dbReference>
<feature type="transmembrane region" description="Helical" evidence="12">
    <location>
        <begin position="60"/>
        <end position="81"/>
    </location>
</feature>
<keyword evidence="5" id="KW-0349">Heme</keyword>
<evidence type="ECO:0000256" key="11">
    <source>
        <dbReference type="ARBA" id="ARBA00023136"/>
    </source>
</evidence>
<dbReference type="Gene3D" id="1.20.950.20">
    <property type="entry name" value="Transmembrane di-heme cytochromes, Chain C"/>
    <property type="match status" value="1"/>
</dbReference>